<sequence length="239" mass="24154">MRARPLATAVVLAFTTALLAAAAPGRPAPTALTPSGDRATATAAAATRLAGNTEVPVKGGSARFDAPPKTLAALKARGVAIAEIDTQGQISPHYSTGSIDLGIKSGTVTNSGGKVGGELRFTRAGIALINIRTKKVVKVTGFVGDLSQGTLDAVLNRGAKTTLGTFTRPRTTSSIDTEAAVLRMDTDLAVTAAAAARLNAALGTPFFTAGGPLLRIRIDAALDPSVDLGTALNLGHHVP</sequence>
<dbReference type="EMBL" id="BLIN01000003">
    <property type="protein sequence ID" value="GFE05783.1"/>
    <property type="molecule type" value="Genomic_DNA"/>
</dbReference>
<gene>
    <name evidence="2" type="ORF">Scani_20510</name>
</gene>
<feature type="signal peptide" evidence="1">
    <location>
        <begin position="1"/>
        <end position="22"/>
    </location>
</feature>
<dbReference type="RefSeq" id="WP_159472464.1">
    <property type="nucleotide sequence ID" value="NZ_BAAATH010000004.1"/>
</dbReference>
<comment type="caution">
    <text evidence="2">The sequence shown here is derived from an EMBL/GenBank/DDBJ whole genome shotgun (WGS) entry which is preliminary data.</text>
</comment>
<evidence type="ECO:0008006" key="4">
    <source>
        <dbReference type="Google" id="ProtNLM"/>
    </source>
</evidence>
<evidence type="ECO:0000313" key="2">
    <source>
        <dbReference type="EMBL" id="GFE05783.1"/>
    </source>
</evidence>
<protein>
    <recommendedName>
        <fullName evidence="4">Lipoprotein</fullName>
    </recommendedName>
</protein>
<evidence type="ECO:0000256" key="1">
    <source>
        <dbReference type="SAM" id="SignalP"/>
    </source>
</evidence>
<organism evidence="2 3">
    <name type="scientific">Streptomyces caniferus</name>
    <dbReference type="NCBI Taxonomy" id="285557"/>
    <lineage>
        <taxon>Bacteria</taxon>
        <taxon>Bacillati</taxon>
        <taxon>Actinomycetota</taxon>
        <taxon>Actinomycetes</taxon>
        <taxon>Kitasatosporales</taxon>
        <taxon>Streptomycetaceae</taxon>
        <taxon>Streptomyces</taxon>
    </lineage>
</organism>
<dbReference type="Proteomes" id="UP000435837">
    <property type="component" value="Unassembled WGS sequence"/>
</dbReference>
<evidence type="ECO:0000313" key="3">
    <source>
        <dbReference type="Proteomes" id="UP000435837"/>
    </source>
</evidence>
<dbReference type="AlphaFoldDB" id="A0A640S2S9"/>
<keyword evidence="1" id="KW-0732">Signal</keyword>
<name>A0A640S2S9_9ACTN</name>
<dbReference type="OrthoDB" id="4335625at2"/>
<reference evidence="2 3" key="1">
    <citation type="submission" date="2019-12" db="EMBL/GenBank/DDBJ databases">
        <title>Whole genome shotgun sequence of Streptomyces caniferus NBRC 15389.</title>
        <authorList>
            <person name="Ichikawa N."/>
            <person name="Kimura A."/>
            <person name="Kitahashi Y."/>
            <person name="Komaki H."/>
            <person name="Tamura T."/>
        </authorList>
    </citation>
    <scope>NUCLEOTIDE SEQUENCE [LARGE SCALE GENOMIC DNA]</scope>
    <source>
        <strain evidence="2 3">NBRC 15389</strain>
    </source>
</reference>
<feature type="chain" id="PRO_5024824099" description="Lipoprotein" evidence="1">
    <location>
        <begin position="23"/>
        <end position="239"/>
    </location>
</feature>
<accession>A0A640S2S9</accession>
<proteinExistence type="predicted"/>